<dbReference type="InterPro" id="IPR029058">
    <property type="entry name" value="AB_hydrolase_fold"/>
</dbReference>
<evidence type="ECO:0000259" key="1">
    <source>
        <dbReference type="Pfam" id="PF12146"/>
    </source>
</evidence>
<dbReference type="GO" id="GO:0016787">
    <property type="term" value="F:hydrolase activity"/>
    <property type="evidence" value="ECO:0007669"/>
    <property type="project" value="UniProtKB-KW"/>
</dbReference>
<protein>
    <submittedName>
        <fullName evidence="2">Alpha/beta fold hydrolase</fullName>
    </submittedName>
</protein>
<accession>A0A7G7YR44</accession>
<dbReference type="InterPro" id="IPR022742">
    <property type="entry name" value="Hydrolase_4"/>
</dbReference>
<dbReference type="PANTHER" id="PTHR11614">
    <property type="entry name" value="PHOSPHOLIPASE-RELATED"/>
    <property type="match status" value="1"/>
</dbReference>
<dbReference type="InterPro" id="IPR051044">
    <property type="entry name" value="MAG_DAG_Lipase"/>
</dbReference>
<keyword evidence="2" id="KW-0378">Hydrolase</keyword>
<dbReference type="AlphaFoldDB" id="A0A7G7YR44"/>
<dbReference type="EMBL" id="CP046883">
    <property type="protein sequence ID" value="QNH96964.1"/>
    <property type="molecule type" value="Genomic_DNA"/>
</dbReference>
<gene>
    <name evidence="2" type="ORF">GP473_05350</name>
</gene>
<sequence length="328" mass="36817">MGKDPDKQSPVRCTLVQYNPEGESDDGNFYSRPALLLVHGMTDYFFQAHVAQYFHSKGYAVYGLDMRKCGRSWREGQTWHHVTDQSLYDTDLTIASTLITNSHPTVTLFGHSTGGLDVTMWSARLRRASIDMPESSAAQLYSKLAGIVLNSPWFGLQFDAATKLVVTSIFPTLGKLSPSLRLPGGINPLYGKSLHSSQQGEWNYNLELKPLAPRPKFLPWINGVVREIRELQSGKYSTGVPTLLLCSDTHSFKKGRLTEDTYTSDVILKPSQMREYAQKANKNVEVAVIKDAVHDVFLSRPHVRAEALETTAEWLERHVKNHSVKDAH</sequence>
<proteinExistence type="predicted"/>
<dbReference type="Proteomes" id="UP000515275">
    <property type="component" value="Chromosome"/>
</dbReference>
<feature type="domain" description="Serine aminopeptidase S33" evidence="1">
    <location>
        <begin position="32"/>
        <end position="296"/>
    </location>
</feature>
<dbReference type="Gene3D" id="3.40.50.1820">
    <property type="entry name" value="alpha/beta hydrolase"/>
    <property type="match status" value="1"/>
</dbReference>
<dbReference type="Pfam" id="PF12146">
    <property type="entry name" value="Hydrolase_4"/>
    <property type="match status" value="1"/>
</dbReference>
<evidence type="ECO:0000313" key="2">
    <source>
        <dbReference type="EMBL" id="QNH96964.1"/>
    </source>
</evidence>
<name>A0A7G7YR44_9CORY</name>
<reference evidence="2 3" key="1">
    <citation type="submission" date="2019-12" db="EMBL/GenBank/DDBJ databases">
        <title>Corynebacterium sp. nov., isolated from feces of the Anser Albifrons in China.</title>
        <authorList>
            <person name="Liu Q."/>
        </authorList>
    </citation>
    <scope>NUCLEOTIDE SEQUENCE [LARGE SCALE GENOMIC DNA]</scope>
    <source>
        <strain evidence="2 3">23H37-10</strain>
    </source>
</reference>
<organism evidence="2 3">
    <name type="scientific">Corynebacterium anserum</name>
    <dbReference type="NCBI Taxonomy" id="2684406"/>
    <lineage>
        <taxon>Bacteria</taxon>
        <taxon>Bacillati</taxon>
        <taxon>Actinomycetota</taxon>
        <taxon>Actinomycetes</taxon>
        <taxon>Mycobacteriales</taxon>
        <taxon>Corynebacteriaceae</taxon>
        <taxon>Corynebacterium</taxon>
    </lineage>
</organism>
<keyword evidence="3" id="KW-1185">Reference proteome</keyword>
<dbReference type="KEGG" id="cans:GP473_05350"/>
<dbReference type="SUPFAM" id="SSF53474">
    <property type="entry name" value="alpha/beta-Hydrolases"/>
    <property type="match status" value="1"/>
</dbReference>
<evidence type="ECO:0000313" key="3">
    <source>
        <dbReference type="Proteomes" id="UP000515275"/>
    </source>
</evidence>